<keyword evidence="5 9" id="KW-0479">Metal-binding</keyword>
<evidence type="ECO:0000256" key="9">
    <source>
        <dbReference type="PIRSR" id="PIRSR602403-1"/>
    </source>
</evidence>
<evidence type="ECO:0000256" key="11">
    <source>
        <dbReference type="SAM" id="Phobius"/>
    </source>
</evidence>
<evidence type="ECO:0000256" key="4">
    <source>
        <dbReference type="ARBA" id="ARBA00022617"/>
    </source>
</evidence>
<dbReference type="EMBL" id="NRDI02000012">
    <property type="protein sequence ID" value="KAI1512107.1"/>
    <property type="molecule type" value="Genomic_DNA"/>
</dbReference>
<evidence type="ECO:0000256" key="8">
    <source>
        <dbReference type="ARBA" id="ARBA00023033"/>
    </source>
</evidence>
<evidence type="ECO:0000313" key="12">
    <source>
        <dbReference type="EMBL" id="KAF7568106.1"/>
    </source>
</evidence>
<comment type="similarity">
    <text evidence="3 10">Belongs to the cytochrome P450 family.</text>
</comment>
<evidence type="ECO:0000256" key="7">
    <source>
        <dbReference type="ARBA" id="ARBA00023004"/>
    </source>
</evidence>
<dbReference type="Gene3D" id="1.10.630.10">
    <property type="entry name" value="Cytochrome P450"/>
    <property type="match status" value="1"/>
</dbReference>
<evidence type="ECO:0000313" key="13">
    <source>
        <dbReference type="EMBL" id="KAI1512107.1"/>
    </source>
</evidence>
<feature type="binding site" description="axial binding residue" evidence="9">
    <location>
        <position position="484"/>
    </location>
    <ligand>
        <name>heme</name>
        <dbReference type="ChEBI" id="CHEBI:30413"/>
    </ligand>
    <ligandPart>
        <name>Fe</name>
        <dbReference type="ChEBI" id="CHEBI:18248"/>
    </ligandPart>
</feature>
<dbReference type="InterPro" id="IPR001128">
    <property type="entry name" value="Cyt_P450"/>
</dbReference>
<evidence type="ECO:0000256" key="1">
    <source>
        <dbReference type="ARBA" id="ARBA00001971"/>
    </source>
</evidence>
<keyword evidence="7 9" id="KW-0408">Iron</keyword>
<evidence type="ECO:0000256" key="5">
    <source>
        <dbReference type="ARBA" id="ARBA00022723"/>
    </source>
</evidence>
<reference evidence="13" key="2">
    <citation type="submission" date="2021-05" db="EMBL/GenBank/DDBJ databases">
        <authorList>
            <person name="Moolhuijzen P.M."/>
            <person name="Moffat C.S."/>
        </authorList>
    </citation>
    <scope>NUCLEOTIDE SEQUENCE</scope>
    <source>
        <strain evidence="13">86-124</strain>
    </source>
</reference>
<evidence type="ECO:0000313" key="14">
    <source>
        <dbReference type="Proteomes" id="UP000245464"/>
    </source>
</evidence>
<dbReference type="GO" id="GO:0016705">
    <property type="term" value="F:oxidoreductase activity, acting on paired donors, with incorporation or reduction of molecular oxygen"/>
    <property type="evidence" value="ECO:0007669"/>
    <property type="project" value="InterPro"/>
</dbReference>
<evidence type="ECO:0000256" key="2">
    <source>
        <dbReference type="ARBA" id="ARBA00004685"/>
    </source>
</evidence>
<evidence type="ECO:0000313" key="15">
    <source>
        <dbReference type="Proteomes" id="UP000249757"/>
    </source>
</evidence>
<keyword evidence="11" id="KW-0472">Membrane</keyword>
<keyword evidence="11" id="KW-1133">Transmembrane helix</keyword>
<dbReference type="Pfam" id="PF00067">
    <property type="entry name" value="p450"/>
    <property type="match status" value="1"/>
</dbReference>
<reference evidence="15" key="4">
    <citation type="journal article" date="2022" name="Microb. Genom.">
        <title>A global pangenome for the wheat fungal pathogen Pyrenophora tritici-repentis and prediction of effector protein structural homology.</title>
        <authorList>
            <person name="Moolhuijzen P.M."/>
            <person name="See P.T."/>
            <person name="Shi G."/>
            <person name="Powell H.R."/>
            <person name="Cockram J."/>
            <person name="Jorgensen L.N."/>
            <person name="Benslimane H."/>
            <person name="Strelkov S.E."/>
            <person name="Turner J."/>
            <person name="Liu Z."/>
            <person name="Moffat C.S."/>
        </authorList>
    </citation>
    <scope>NUCLEOTIDE SEQUENCE [LARGE SCALE GENOMIC DNA]</scope>
</reference>
<dbReference type="GO" id="GO:0004497">
    <property type="term" value="F:monooxygenase activity"/>
    <property type="evidence" value="ECO:0007669"/>
    <property type="project" value="UniProtKB-KW"/>
</dbReference>
<dbReference type="EMBL" id="NQIK02000007">
    <property type="protein sequence ID" value="KAF7568106.1"/>
    <property type="molecule type" value="Genomic_DNA"/>
</dbReference>
<keyword evidence="11" id="KW-0812">Transmembrane</keyword>
<accession>A0A2W1HIA9</accession>
<dbReference type="InterPro" id="IPR036396">
    <property type="entry name" value="Cyt_P450_sf"/>
</dbReference>
<reference evidence="13" key="3">
    <citation type="journal article" date="2022" name="bioRxiv">
        <title>A global pangenome for the wheat fungal pathogen Pyrenophora tritici-repentis and prediction of effector protein structural homology.</title>
        <authorList>
            <person name="Moolhuijzen P."/>
            <person name="See P.T."/>
            <person name="Shi G."/>
            <person name="Powell H.R."/>
            <person name="Cockram J."/>
            <person name="Jorgensen L.N."/>
            <person name="Benslimane H."/>
            <person name="Strelkov S.E."/>
            <person name="Turner J."/>
            <person name="Liu Z."/>
            <person name="Moffat C.S."/>
        </authorList>
    </citation>
    <scope>NUCLEOTIDE SEQUENCE</scope>
    <source>
        <strain evidence="13">86-124</strain>
    </source>
</reference>
<dbReference type="Proteomes" id="UP000249757">
    <property type="component" value="Unassembled WGS sequence"/>
</dbReference>
<dbReference type="PROSITE" id="PS00086">
    <property type="entry name" value="CYTOCHROME_P450"/>
    <property type="match status" value="1"/>
</dbReference>
<dbReference type="PANTHER" id="PTHR46206">
    <property type="entry name" value="CYTOCHROME P450"/>
    <property type="match status" value="1"/>
</dbReference>
<dbReference type="GO" id="GO:0020037">
    <property type="term" value="F:heme binding"/>
    <property type="evidence" value="ECO:0007669"/>
    <property type="project" value="InterPro"/>
</dbReference>
<comment type="pathway">
    <text evidence="2">Mycotoxin biosynthesis.</text>
</comment>
<keyword evidence="8 10" id="KW-0503">Monooxygenase</keyword>
<sequence>MASDATESTSVFTFYHIATAVITYWVCTTIYGFVTAPRPPNSLPWVGYGKSWIADLRNFIAVTESKYWVSQGYEKYSRKGNAFVLPSTLGMPAEIVLPPDQLRWMFDQPDNVLSSQAAHYDLLRGDYSFVDPAIITDSYHAHVIHKHLVKNLNAIIPGLAKDATDSVRNIYGTDTQEWKKLDLLQSFIDMIPLLTNHLLVGETICYDQRFLDAILGFTEDVIRNSAILLVVPDFLHPIIGPLLSLAPKYHYWLSSKFTLPLVKQRISEIEKKDSGDPEYKDWQEPNDFITWCYRTAKQEGRHEEMQPDRIAKRILPLNFASIHTTALTAYDILSQIISAGSDVVYKLREEAYRVLQEEGGWTKQGLNRMYKMDSAIRESQRIAPLSATFSDRKVVAKQGVIIPDGTHVEYGNTISCPWAQMAVEPNFTDNPNVYDAFRYSREREAYEAMSAEEKRNVDVLKMKQRGMVATSTQHLPFGHGRHACPGRFFVAYELKILFAELLLNYHIKPFAQPPEKMWVVRTMVPRPTTIEVRRRESMWTPEAEN</sequence>
<reference evidence="12 14" key="1">
    <citation type="journal article" date="2018" name="BMC Genomics">
        <title>Comparative genomics of the wheat fungal pathogen Pyrenophora tritici-repentis reveals chromosomal variations and genome plasticity.</title>
        <authorList>
            <person name="Moolhuijzen P."/>
            <person name="See P.T."/>
            <person name="Hane J.K."/>
            <person name="Shi G."/>
            <person name="Liu Z."/>
            <person name="Oliver R.P."/>
            <person name="Moffat C.S."/>
        </authorList>
    </citation>
    <scope>NUCLEOTIDE SEQUENCE [LARGE SCALE GENOMIC DNA]</scope>
    <source>
        <strain evidence="12">M4</strain>
    </source>
</reference>
<dbReference type="AlphaFoldDB" id="A0A2W1HIA9"/>
<dbReference type="InterPro" id="IPR002403">
    <property type="entry name" value="Cyt_P450_E_grp-IV"/>
</dbReference>
<feature type="transmembrane region" description="Helical" evidence="11">
    <location>
        <begin position="12"/>
        <end position="34"/>
    </location>
</feature>
<comment type="caution">
    <text evidence="13">The sequence shown here is derived from an EMBL/GenBank/DDBJ whole genome shotgun (WGS) entry which is preliminary data.</text>
</comment>
<gene>
    <name evidence="13" type="ORF">Ptr86124_008947</name>
    <name evidence="12" type="ORF">PtrM4_127190</name>
</gene>
<dbReference type="SUPFAM" id="SSF48264">
    <property type="entry name" value="Cytochrome P450"/>
    <property type="match status" value="1"/>
</dbReference>
<keyword evidence="15" id="KW-1185">Reference proteome</keyword>
<name>A0A2W1HIA9_9PLEO</name>
<evidence type="ECO:0000256" key="3">
    <source>
        <dbReference type="ARBA" id="ARBA00010617"/>
    </source>
</evidence>
<keyword evidence="6 10" id="KW-0560">Oxidoreductase</keyword>
<dbReference type="PANTHER" id="PTHR46206:SF1">
    <property type="entry name" value="P450, PUTATIVE (EUROFUNG)-RELATED"/>
    <property type="match status" value="1"/>
</dbReference>
<keyword evidence="4 9" id="KW-0349">Heme</keyword>
<proteinExistence type="inferred from homology"/>
<protein>
    <submittedName>
        <fullName evidence="12 13">Cytochrome P450</fullName>
    </submittedName>
</protein>
<dbReference type="InterPro" id="IPR017972">
    <property type="entry name" value="Cyt_P450_CS"/>
</dbReference>
<evidence type="ECO:0000256" key="6">
    <source>
        <dbReference type="ARBA" id="ARBA00023002"/>
    </source>
</evidence>
<organism evidence="13 15">
    <name type="scientific">Pyrenophora tritici-repentis</name>
    <dbReference type="NCBI Taxonomy" id="45151"/>
    <lineage>
        <taxon>Eukaryota</taxon>
        <taxon>Fungi</taxon>
        <taxon>Dikarya</taxon>
        <taxon>Ascomycota</taxon>
        <taxon>Pezizomycotina</taxon>
        <taxon>Dothideomycetes</taxon>
        <taxon>Pleosporomycetidae</taxon>
        <taxon>Pleosporales</taxon>
        <taxon>Pleosporineae</taxon>
        <taxon>Pleosporaceae</taxon>
        <taxon>Pyrenophora</taxon>
    </lineage>
</organism>
<dbReference type="OrthoDB" id="1844152at2759"/>
<evidence type="ECO:0000256" key="10">
    <source>
        <dbReference type="RuleBase" id="RU000461"/>
    </source>
</evidence>
<comment type="cofactor">
    <cofactor evidence="1 9">
        <name>heme</name>
        <dbReference type="ChEBI" id="CHEBI:30413"/>
    </cofactor>
</comment>
<dbReference type="GO" id="GO:0005506">
    <property type="term" value="F:iron ion binding"/>
    <property type="evidence" value="ECO:0007669"/>
    <property type="project" value="InterPro"/>
</dbReference>
<dbReference type="Proteomes" id="UP000245464">
    <property type="component" value="Chromosome 7"/>
</dbReference>
<dbReference type="PRINTS" id="PR00465">
    <property type="entry name" value="EP450IV"/>
</dbReference>
<dbReference type="CDD" id="cd11041">
    <property type="entry name" value="CYP503A1-like"/>
    <property type="match status" value="1"/>
</dbReference>